<dbReference type="Gene3D" id="3.40.640.10">
    <property type="entry name" value="Type I PLP-dependent aspartate aminotransferase-like (Major domain)"/>
    <property type="match status" value="1"/>
</dbReference>
<reference evidence="1" key="1">
    <citation type="submission" date="2018-05" db="EMBL/GenBank/DDBJ databases">
        <authorList>
            <person name="Lanie J.A."/>
            <person name="Ng W.-L."/>
            <person name="Kazmierczak K.M."/>
            <person name="Andrzejewski T.M."/>
            <person name="Davidsen T.M."/>
            <person name="Wayne K.J."/>
            <person name="Tettelin H."/>
            <person name="Glass J.I."/>
            <person name="Rusch D."/>
            <person name="Podicherti R."/>
            <person name="Tsui H.-C.T."/>
            <person name="Winkler M.E."/>
        </authorList>
    </citation>
    <scope>NUCLEOTIDE SEQUENCE</scope>
</reference>
<evidence type="ECO:0000313" key="1">
    <source>
        <dbReference type="EMBL" id="SVA44944.1"/>
    </source>
</evidence>
<dbReference type="CDD" id="cd00616">
    <property type="entry name" value="AHBA_syn"/>
    <property type="match status" value="1"/>
</dbReference>
<dbReference type="GO" id="GO:0000271">
    <property type="term" value="P:polysaccharide biosynthetic process"/>
    <property type="evidence" value="ECO:0007669"/>
    <property type="project" value="TreeGrafter"/>
</dbReference>
<dbReference type="GO" id="GO:0030170">
    <property type="term" value="F:pyridoxal phosphate binding"/>
    <property type="evidence" value="ECO:0007669"/>
    <property type="project" value="TreeGrafter"/>
</dbReference>
<accession>A0A381VXF9</accession>
<dbReference type="PIRSF" id="PIRSF000390">
    <property type="entry name" value="PLP_StrS"/>
    <property type="match status" value="1"/>
</dbReference>
<organism evidence="1">
    <name type="scientific">marine metagenome</name>
    <dbReference type="NCBI Taxonomy" id="408172"/>
    <lineage>
        <taxon>unclassified sequences</taxon>
        <taxon>metagenomes</taxon>
        <taxon>ecological metagenomes</taxon>
    </lineage>
</organism>
<dbReference type="Gene3D" id="3.90.1150.10">
    <property type="entry name" value="Aspartate Aminotransferase, domain 1"/>
    <property type="match status" value="1"/>
</dbReference>
<dbReference type="PANTHER" id="PTHR30244:SF34">
    <property type="entry name" value="DTDP-4-AMINO-4,6-DIDEOXYGALACTOSE TRANSAMINASE"/>
    <property type="match status" value="1"/>
</dbReference>
<dbReference type="PANTHER" id="PTHR30244">
    <property type="entry name" value="TRANSAMINASE"/>
    <property type="match status" value="1"/>
</dbReference>
<dbReference type="GO" id="GO:0008483">
    <property type="term" value="F:transaminase activity"/>
    <property type="evidence" value="ECO:0007669"/>
    <property type="project" value="TreeGrafter"/>
</dbReference>
<dbReference type="InterPro" id="IPR015422">
    <property type="entry name" value="PyrdxlP-dep_Trfase_small"/>
</dbReference>
<dbReference type="Pfam" id="PF01041">
    <property type="entry name" value="DegT_DnrJ_EryC1"/>
    <property type="match status" value="1"/>
</dbReference>
<dbReference type="AlphaFoldDB" id="A0A381VXF9"/>
<feature type="non-terminal residue" evidence="1">
    <location>
        <position position="1"/>
    </location>
</feature>
<dbReference type="InterPro" id="IPR015424">
    <property type="entry name" value="PyrdxlP-dep_Trfase"/>
</dbReference>
<name>A0A381VXF9_9ZZZZ</name>
<dbReference type="EMBL" id="UINC01010071">
    <property type="protein sequence ID" value="SVA44944.1"/>
    <property type="molecule type" value="Genomic_DNA"/>
</dbReference>
<protein>
    <recommendedName>
        <fullName evidence="2">Aminotransferase DegT</fullName>
    </recommendedName>
</protein>
<dbReference type="InterPro" id="IPR000653">
    <property type="entry name" value="DegT/StrS_aminotransferase"/>
</dbReference>
<evidence type="ECO:0008006" key="2">
    <source>
        <dbReference type="Google" id="ProtNLM"/>
    </source>
</evidence>
<proteinExistence type="predicted"/>
<gene>
    <name evidence="1" type="ORF">METZ01_LOCUS97798</name>
</gene>
<sequence>GVRYHLFGVLEGVATQGASVVKWLIPRALAMIPIAKPLVGDEEQREVARVLSSGLLAQGPEVEAFEREFAAFCGTRHALATTNGTTALHLSLLAAGVGPGDEVITTPFSFFASASSIRMVGATPVFVDLEPDSYTLDTAAVATAITPRTKAVLPVHLYGELCNMTALCEVCDAAQVPIIEDACQAHGADAGNGRAGSLGLAGCFSFYPTKNMTTGEGGMVTTNNDAVADTVAQLRAHGQGERYEHLQLGFNYRMTDIAAAIGRVQLRKLDGYNSVRRTNAQRYSAELTDCVQVPEARRGHVFHQYTIQSDARDALREHLAARDIGSGVYYPSLLYEARPLAEFAASTPRAAALPSRVLSLPIHPGLSDDDAGAVIEAIQDFARTA</sequence>
<dbReference type="InterPro" id="IPR015421">
    <property type="entry name" value="PyrdxlP-dep_Trfase_major"/>
</dbReference>
<dbReference type="SUPFAM" id="SSF53383">
    <property type="entry name" value="PLP-dependent transferases"/>
    <property type="match status" value="1"/>
</dbReference>